<evidence type="ECO:0000259" key="2">
    <source>
        <dbReference type="Pfam" id="PF07530"/>
    </source>
</evidence>
<comment type="caution">
    <text evidence="3">The sequence shown here is derived from an EMBL/GenBank/DDBJ whole genome shotgun (WGS) entry which is preliminary data.</text>
</comment>
<dbReference type="InterPro" id="IPR006579">
    <property type="entry name" value="Pre_C2HC_dom"/>
</dbReference>
<feature type="compositionally biased region" description="Polar residues" evidence="1">
    <location>
        <begin position="382"/>
        <end position="394"/>
    </location>
</feature>
<dbReference type="Proteomes" id="UP000887159">
    <property type="component" value="Unassembled WGS sequence"/>
</dbReference>
<feature type="compositionally biased region" description="Polar residues" evidence="1">
    <location>
        <begin position="363"/>
        <end position="373"/>
    </location>
</feature>
<keyword evidence="4" id="KW-1185">Reference proteome</keyword>
<evidence type="ECO:0000313" key="4">
    <source>
        <dbReference type="Proteomes" id="UP000887159"/>
    </source>
</evidence>
<dbReference type="AlphaFoldDB" id="A0A8X6SLA4"/>
<organism evidence="3 4">
    <name type="scientific">Trichonephila clavipes</name>
    <name type="common">Golden silk orbweaver</name>
    <name type="synonym">Nephila clavipes</name>
    <dbReference type="NCBI Taxonomy" id="2585209"/>
    <lineage>
        <taxon>Eukaryota</taxon>
        <taxon>Metazoa</taxon>
        <taxon>Ecdysozoa</taxon>
        <taxon>Arthropoda</taxon>
        <taxon>Chelicerata</taxon>
        <taxon>Arachnida</taxon>
        <taxon>Araneae</taxon>
        <taxon>Araneomorphae</taxon>
        <taxon>Entelegynae</taxon>
        <taxon>Araneoidea</taxon>
        <taxon>Nephilidae</taxon>
        <taxon>Trichonephila</taxon>
    </lineage>
</organism>
<feature type="region of interest" description="Disordered" evidence="1">
    <location>
        <begin position="363"/>
        <end position="403"/>
    </location>
</feature>
<reference evidence="3" key="1">
    <citation type="submission" date="2020-08" db="EMBL/GenBank/DDBJ databases">
        <title>Multicomponent nature underlies the extraordinary mechanical properties of spider dragline silk.</title>
        <authorList>
            <person name="Kono N."/>
            <person name="Nakamura H."/>
            <person name="Mori M."/>
            <person name="Yoshida Y."/>
            <person name="Ohtoshi R."/>
            <person name="Malay A.D."/>
            <person name="Moran D.A.P."/>
            <person name="Tomita M."/>
            <person name="Numata K."/>
            <person name="Arakawa K."/>
        </authorList>
    </citation>
    <scope>NUCLEOTIDE SEQUENCE</scope>
</reference>
<sequence length="485" mass="54451">METFKKFKLACIAELQVMPDHHPDEPFYRRAVSELQEVEETINLAVSDLPFFFPCVSPGCPHHDSGLKIITPKNSPDVTPTKRVLNLNSNRISNKRKEESDFEYPPLRKTTKKQILNIPNDSISISPNRFSLPSDSNIEEITGSQNAIPVVTPKPPSATGPTPSGNQNPVSTLPPPVMLRITETVVLKGLPRNFKVEEIQADLEELGFTPEKVNQLIGRRSKQPIPVFLVTLPRSIENLKIFHLKTLSYLSIRVEGYNGKGVTQCYTCNHFHHNSENCHLNPRCLKCGEGHITRECPITERLETAYCINCEMYGHMANWRGCPCFPKPPKGTALNNRNSYTNIYNSIIRPNVSYAQAANPNKISTNFNSQNKQPMAPKGPVNSAQIEANRNPSANNRSIPNFNNKSNNNFNGYNFNGNIFNNNNFNLQATLQMTMQCLCQLSQFTQAIATSNPNFMNNFNQVQRANNNPNQMYALLEASCNNNNG</sequence>
<proteinExistence type="predicted"/>
<gene>
    <name evidence="3" type="primary">ORF1_49</name>
    <name evidence="3" type="ORF">TNCV_1285021</name>
</gene>
<evidence type="ECO:0000256" key="1">
    <source>
        <dbReference type="SAM" id="MobiDB-lite"/>
    </source>
</evidence>
<dbReference type="Pfam" id="PF07530">
    <property type="entry name" value="PRE_C2HC"/>
    <property type="match status" value="1"/>
</dbReference>
<protein>
    <submittedName>
        <fullName evidence="3">Nucleic-acid-binding protein from transposon X-element</fullName>
    </submittedName>
</protein>
<evidence type="ECO:0000313" key="3">
    <source>
        <dbReference type="EMBL" id="GFY15857.1"/>
    </source>
</evidence>
<name>A0A8X6SLA4_TRICX</name>
<feature type="region of interest" description="Disordered" evidence="1">
    <location>
        <begin position="147"/>
        <end position="175"/>
    </location>
</feature>
<dbReference type="EMBL" id="BMAU01021335">
    <property type="protein sequence ID" value="GFY15857.1"/>
    <property type="molecule type" value="Genomic_DNA"/>
</dbReference>
<feature type="domain" description="Pre-C2HC" evidence="2">
    <location>
        <begin position="197"/>
        <end position="256"/>
    </location>
</feature>
<accession>A0A8X6SLA4</accession>
<feature type="compositionally biased region" description="Polar residues" evidence="1">
    <location>
        <begin position="159"/>
        <end position="171"/>
    </location>
</feature>